<dbReference type="PANTHER" id="PTHR10658:SF11">
    <property type="entry name" value="VIBRATOR, ISOFORM B"/>
    <property type="match status" value="1"/>
</dbReference>
<dbReference type="GO" id="GO:0005737">
    <property type="term" value="C:cytoplasm"/>
    <property type="evidence" value="ECO:0007669"/>
    <property type="project" value="UniProtKB-ARBA"/>
</dbReference>
<protein>
    <submittedName>
        <fullName evidence="2">Phosphatidylinositol transfer protein 1 (Trinotate prediction)</fullName>
    </submittedName>
</protein>
<accession>A0A6B2G6D3</accession>
<dbReference type="PANTHER" id="PTHR10658">
    <property type="entry name" value="PHOSPHATIDYLINOSITOL TRANSFER PROTEIN"/>
    <property type="match status" value="1"/>
</dbReference>
<name>A0A6B2G6D3_MYXSQ</name>
<dbReference type="PRINTS" id="PR00391">
    <property type="entry name" value="PITRANSFER"/>
</dbReference>
<sequence length="256" mass="29697">MVMLVEFRIPLPMDVSEYYVAQLYAVAEQSKKNTGGGEGIKVLKNEPFDDENGKGQYTCKIFSFESRSPGWARPLLPNGCLKFREDAHNCYPNCRTEYKNEYLGEKLKYVLTSKHIADNGCSENVFNLSTEQLKSRSVIYINVADNTEVDSSKYTPETDPSLCKSEKVDFLPLDKDFSQTFKPIMCCYKLCEISFNYFLVSSMIERHIRDFVKNFLLDFHRYLICIGDEWKGMTIAELREHERKTTEELDRKLPTT</sequence>
<feature type="domain" description="Phosphatidylinositol transfer protein N-terminal" evidence="1">
    <location>
        <begin position="3"/>
        <end position="246"/>
    </location>
</feature>
<dbReference type="InterPro" id="IPR055261">
    <property type="entry name" value="PI_transfer_N"/>
</dbReference>
<dbReference type="GO" id="GO:0008526">
    <property type="term" value="F:phosphatidylinositol transfer activity"/>
    <property type="evidence" value="ECO:0007669"/>
    <property type="project" value="UniProtKB-ARBA"/>
</dbReference>
<dbReference type="AlphaFoldDB" id="A0A6B2G6D3"/>
<dbReference type="InterPro" id="IPR001666">
    <property type="entry name" value="PI_transfer"/>
</dbReference>
<dbReference type="InterPro" id="IPR023393">
    <property type="entry name" value="START-like_dom_sf"/>
</dbReference>
<dbReference type="EMBL" id="GHBR01001706">
    <property type="protein sequence ID" value="NDJ96841.1"/>
    <property type="molecule type" value="Transcribed_RNA"/>
</dbReference>
<evidence type="ECO:0000313" key="2">
    <source>
        <dbReference type="EMBL" id="NDJ96841.1"/>
    </source>
</evidence>
<reference evidence="2" key="1">
    <citation type="submission" date="2018-11" db="EMBL/GenBank/DDBJ databases">
        <title>Myxobolus squamalis genome and transcriptome.</title>
        <authorList>
            <person name="Yahalomi D."/>
            <person name="Atkinson S.D."/>
            <person name="Neuhof M."/>
            <person name="Chang E.S."/>
            <person name="Philippe H."/>
            <person name="Cartwright P."/>
            <person name="Bartholomew J.L."/>
            <person name="Huchon D."/>
        </authorList>
    </citation>
    <scope>NUCLEOTIDE SEQUENCE</scope>
    <source>
        <strain evidence="2">71B08</strain>
        <tissue evidence="2">Whole</tissue>
    </source>
</reference>
<dbReference type="SUPFAM" id="SSF55961">
    <property type="entry name" value="Bet v1-like"/>
    <property type="match status" value="1"/>
</dbReference>
<evidence type="ECO:0000259" key="1">
    <source>
        <dbReference type="Pfam" id="PF02121"/>
    </source>
</evidence>
<dbReference type="Gene3D" id="3.30.530.20">
    <property type="match status" value="1"/>
</dbReference>
<proteinExistence type="predicted"/>
<dbReference type="FunFam" id="3.30.530.20:FF:000028">
    <property type="entry name" value="Phosphatidylinositol transfer protein 5"/>
    <property type="match status" value="1"/>
</dbReference>
<dbReference type="GO" id="GO:0071944">
    <property type="term" value="C:cell periphery"/>
    <property type="evidence" value="ECO:0007669"/>
    <property type="project" value="UniProtKB-ARBA"/>
</dbReference>
<organism evidence="2">
    <name type="scientific">Myxobolus squamalis</name>
    <name type="common">Myxosporean</name>
    <dbReference type="NCBI Taxonomy" id="59785"/>
    <lineage>
        <taxon>Eukaryota</taxon>
        <taxon>Metazoa</taxon>
        <taxon>Cnidaria</taxon>
        <taxon>Myxozoa</taxon>
        <taxon>Myxosporea</taxon>
        <taxon>Bivalvulida</taxon>
        <taxon>Platysporina</taxon>
        <taxon>Myxobolidae</taxon>
        <taxon>Myxobolus</taxon>
    </lineage>
</organism>
<dbReference type="Pfam" id="PF02121">
    <property type="entry name" value="IP_trans"/>
    <property type="match status" value="1"/>
</dbReference>